<dbReference type="PIRSF" id="PIRSF018297">
    <property type="entry name" value="Doc"/>
    <property type="match status" value="1"/>
</dbReference>
<sequence length="140" mass="15744">MRCVAWRSEWRKRAALDLPQRLRVVHKLQLDELGGQEGVRDEGLLDSALQRPRNQWAYAQADPAMMAAVYAHGIAKNHPFIDGNKRTAGVVCDTFLALNGFLVEASNNEWYEAVLGLAAGEVSDQQFAQWLRDHLVESAR</sequence>
<dbReference type="Gene3D" id="1.20.120.1870">
    <property type="entry name" value="Fic/DOC protein, Fido domain"/>
    <property type="match status" value="1"/>
</dbReference>
<proteinExistence type="predicted"/>
<dbReference type="OrthoDB" id="9802752at2"/>
<dbReference type="InterPro" id="IPR036597">
    <property type="entry name" value="Fido-like_dom_sf"/>
</dbReference>
<dbReference type="PANTHER" id="PTHR39426:SF1">
    <property type="entry name" value="HOMOLOGY TO DEATH-ON-CURING PROTEIN OF PHAGE P1"/>
    <property type="match status" value="1"/>
</dbReference>
<name>A0A5C5VF31_9BACT</name>
<dbReference type="NCBIfam" id="TIGR01550">
    <property type="entry name" value="DOC_P1"/>
    <property type="match status" value="1"/>
</dbReference>
<keyword evidence="3" id="KW-1185">Reference proteome</keyword>
<dbReference type="SUPFAM" id="SSF140931">
    <property type="entry name" value="Fic-like"/>
    <property type="match status" value="1"/>
</dbReference>
<dbReference type="InterPro" id="IPR003812">
    <property type="entry name" value="Fido"/>
</dbReference>
<gene>
    <name evidence="2" type="primary">doc</name>
    <name evidence="2" type="ORF">KOR34_22030</name>
</gene>
<dbReference type="Pfam" id="PF02661">
    <property type="entry name" value="Fic"/>
    <property type="match status" value="1"/>
</dbReference>
<dbReference type="InterPro" id="IPR053737">
    <property type="entry name" value="Type_II_TA_Toxin"/>
</dbReference>
<reference evidence="2 3" key="1">
    <citation type="submission" date="2019-02" db="EMBL/GenBank/DDBJ databases">
        <title>Deep-cultivation of Planctomycetes and their phenomic and genomic characterization uncovers novel biology.</title>
        <authorList>
            <person name="Wiegand S."/>
            <person name="Jogler M."/>
            <person name="Boedeker C."/>
            <person name="Pinto D."/>
            <person name="Vollmers J."/>
            <person name="Rivas-Marin E."/>
            <person name="Kohn T."/>
            <person name="Peeters S.H."/>
            <person name="Heuer A."/>
            <person name="Rast P."/>
            <person name="Oberbeckmann S."/>
            <person name="Bunk B."/>
            <person name="Jeske O."/>
            <person name="Meyerdierks A."/>
            <person name="Storesund J.E."/>
            <person name="Kallscheuer N."/>
            <person name="Luecker S."/>
            <person name="Lage O.M."/>
            <person name="Pohl T."/>
            <person name="Merkel B.J."/>
            <person name="Hornburger P."/>
            <person name="Mueller R.-W."/>
            <person name="Bruemmer F."/>
            <person name="Labrenz M."/>
            <person name="Spormann A.M."/>
            <person name="Op Den Camp H."/>
            <person name="Overmann J."/>
            <person name="Amann R."/>
            <person name="Jetten M.S.M."/>
            <person name="Mascher T."/>
            <person name="Medema M.H."/>
            <person name="Devos D.P."/>
            <person name="Kaster A.-K."/>
            <person name="Ovreas L."/>
            <person name="Rohde M."/>
            <person name="Galperin M.Y."/>
            <person name="Jogler C."/>
        </authorList>
    </citation>
    <scope>NUCLEOTIDE SEQUENCE [LARGE SCALE GENOMIC DNA]</scope>
    <source>
        <strain evidence="2 3">KOR34</strain>
    </source>
</reference>
<dbReference type="InterPro" id="IPR006440">
    <property type="entry name" value="Doc"/>
</dbReference>
<feature type="domain" description="Fido" evidence="1">
    <location>
        <begin position="17"/>
        <end position="133"/>
    </location>
</feature>
<dbReference type="PROSITE" id="PS51459">
    <property type="entry name" value="FIDO"/>
    <property type="match status" value="1"/>
</dbReference>
<dbReference type="EMBL" id="SIHJ01000001">
    <property type="protein sequence ID" value="TWT37256.1"/>
    <property type="molecule type" value="Genomic_DNA"/>
</dbReference>
<dbReference type="Proteomes" id="UP000316714">
    <property type="component" value="Unassembled WGS sequence"/>
</dbReference>
<organism evidence="2 3">
    <name type="scientific">Posidoniimonas corsicana</name>
    <dbReference type="NCBI Taxonomy" id="1938618"/>
    <lineage>
        <taxon>Bacteria</taxon>
        <taxon>Pseudomonadati</taxon>
        <taxon>Planctomycetota</taxon>
        <taxon>Planctomycetia</taxon>
        <taxon>Pirellulales</taxon>
        <taxon>Lacipirellulaceae</taxon>
        <taxon>Posidoniimonas</taxon>
    </lineage>
</organism>
<evidence type="ECO:0000313" key="2">
    <source>
        <dbReference type="EMBL" id="TWT37256.1"/>
    </source>
</evidence>
<comment type="caution">
    <text evidence="2">The sequence shown here is derived from an EMBL/GenBank/DDBJ whole genome shotgun (WGS) entry which is preliminary data.</text>
</comment>
<dbReference type="GO" id="GO:0016301">
    <property type="term" value="F:kinase activity"/>
    <property type="evidence" value="ECO:0007669"/>
    <property type="project" value="InterPro"/>
</dbReference>
<accession>A0A5C5VF31</accession>
<evidence type="ECO:0000259" key="1">
    <source>
        <dbReference type="PROSITE" id="PS51459"/>
    </source>
</evidence>
<protein>
    <submittedName>
        <fullName evidence="2">Toxin Doc</fullName>
    </submittedName>
</protein>
<dbReference type="PANTHER" id="PTHR39426">
    <property type="entry name" value="HOMOLOGY TO DEATH-ON-CURING PROTEIN OF PHAGE P1"/>
    <property type="match status" value="1"/>
</dbReference>
<dbReference type="AlphaFoldDB" id="A0A5C5VF31"/>
<evidence type="ECO:0000313" key="3">
    <source>
        <dbReference type="Proteomes" id="UP000316714"/>
    </source>
</evidence>